<feature type="domain" description="UBA-like" evidence="7">
    <location>
        <begin position="5"/>
        <end position="40"/>
    </location>
</feature>
<dbReference type="PANTHER" id="PTHR11741">
    <property type="entry name" value="ELONGATION FACTOR TS"/>
    <property type="match status" value="1"/>
</dbReference>
<dbReference type="InterPro" id="IPR054109">
    <property type="entry name" value="UBA_8"/>
</dbReference>
<dbReference type="NCBIfam" id="TIGR00116">
    <property type="entry name" value="tsf"/>
    <property type="match status" value="1"/>
</dbReference>
<evidence type="ECO:0000256" key="3">
    <source>
        <dbReference type="ARBA" id="ARBA00022768"/>
    </source>
</evidence>
<dbReference type="PANTHER" id="PTHR11741:SF0">
    <property type="entry name" value="ELONGATION FACTOR TS, MITOCHONDRIAL"/>
    <property type="match status" value="1"/>
</dbReference>
<dbReference type="InterPro" id="IPR001816">
    <property type="entry name" value="Transl_elong_EFTs/EF1B"/>
</dbReference>
<accession>A0AA45C8P6</accession>
<dbReference type="InterPro" id="IPR014039">
    <property type="entry name" value="Transl_elong_EFTs/EF1B_dimer"/>
</dbReference>
<name>A0AA45C8P6_9BACT</name>
<dbReference type="FunFam" id="1.10.8.10:FF:000001">
    <property type="entry name" value="Elongation factor Ts"/>
    <property type="match status" value="1"/>
</dbReference>
<gene>
    <name evidence="5" type="primary">tsf</name>
    <name evidence="8" type="ORF">C7380_10294</name>
</gene>
<evidence type="ECO:0000259" key="7">
    <source>
        <dbReference type="Pfam" id="PF22566"/>
    </source>
</evidence>
<dbReference type="HAMAP" id="MF_00050">
    <property type="entry name" value="EF_Ts"/>
    <property type="match status" value="1"/>
</dbReference>
<dbReference type="Gene3D" id="1.10.286.20">
    <property type="match status" value="1"/>
</dbReference>
<comment type="similarity">
    <text evidence="1 5">Belongs to the EF-Ts family.</text>
</comment>
<dbReference type="AlphaFoldDB" id="A0AA45C8P6"/>
<keyword evidence="4 5" id="KW-0648">Protein biosynthesis</keyword>
<evidence type="ECO:0000256" key="1">
    <source>
        <dbReference type="ARBA" id="ARBA00005532"/>
    </source>
</evidence>
<evidence type="ECO:0000313" key="9">
    <source>
        <dbReference type="Proteomes" id="UP000245921"/>
    </source>
</evidence>
<keyword evidence="9" id="KW-1185">Reference proteome</keyword>
<comment type="subcellular location">
    <subcellularLocation>
        <location evidence="5">Cytoplasm</location>
    </subcellularLocation>
</comment>
<dbReference type="InterPro" id="IPR018101">
    <property type="entry name" value="Transl_elong_Ts_CS"/>
</dbReference>
<dbReference type="PROSITE" id="PS01126">
    <property type="entry name" value="EF_TS_1"/>
    <property type="match status" value="1"/>
</dbReference>
<keyword evidence="5" id="KW-0963">Cytoplasm</keyword>
<dbReference type="GO" id="GO:0003746">
    <property type="term" value="F:translation elongation factor activity"/>
    <property type="evidence" value="ECO:0007669"/>
    <property type="project" value="UniProtKB-UniRule"/>
</dbReference>
<dbReference type="InterPro" id="IPR009060">
    <property type="entry name" value="UBA-like_sf"/>
</dbReference>
<dbReference type="GO" id="GO:0005737">
    <property type="term" value="C:cytoplasm"/>
    <property type="evidence" value="ECO:0007669"/>
    <property type="project" value="UniProtKB-SubCell"/>
</dbReference>
<evidence type="ECO:0000256" key="5">
    <source>
        <dbReference type="HAMAP-Rule" id="MF_00050"/>
    </source>
</evidence>
<proteinExistence type="inferred from homology"/>
<dbReference type="SUPFAM" id="SSF46934">
    <property type="entry name" value="UBA-like"/>
    <property type="match status" value="1"/>
</dbReference>
<dbReference type="Proteomes" id="UP000245921">
    <property type="component" value="Unassembled WGS sequence"/>
</dbReference>
<dbReference type="Pfam" id="PF00889">
    <property type="entry name" value="EF_TS"/>
    <property type="match status" value="1"/>
</dbReference>
<evidence type="ECO:0000256" key="2">
    <source>
        <dbReference type="ARBA" id="ARBA00016956"/>
    </source>
</evidence>
<sequence length="197" mass="22202">MAVSTEMIKELRTATGAGMLDCKKALEETNGDLDKAIELLRKKGAAKAAKKAHRETKEGIVYSYIHHNEKMGVLLFLGCETDFVAKTDDFHELAHKVALQIASMNPKWISREDVPEEIINKEKEIYAEELKSSGKPEHIIEKIAENKVNKFYEENCLLEQNYVFGDGEKIGELITAAIAKIGENIKVEKFSRFSVED</sequence>
<evidence type="ECO:0000256" key="4">
    <source>
        <dbReference type="ARBA" id="ARBA00022917"/>
    </source>
</evidence>
<dbReference type="InterPro" id="IPR036402">
    <property type="entry name" value="EF-Ts_dimer_sf"/>
</dbReference>
<keyword evidence="3 5" id="KW-0251">Elongation factor</keyword>
<dbReference type="Pfam" id="PF22566">
    <property type="entry name" value="UBA_8"/>
    <property type="match status" value="1"/>
</dbReference>
<protein>
    <recommendedName>
        <fullName evidence="2 5">Elongation factor Ts</fullName>
        <shortName evidence="5">EF-Ts</shortName>
    </recommendedName>
</protein>
<dbReference type="FunFam" id="1.10.286.20:FF:000001">
    <property type="entry name" value="Elongation factor Ts"/>
    <property type="match status" value="1"/>
</dbReference>
<comment type="function">
    <text evidence="5">Associates with the EF-Tu.GDP complex and induces the exchange of GDP to GTP. It remains bound to the aminoacyl-tRNA.EF-Tu.GTP complex up to the GTP hydrolysis stage on the ribosome.</text>
</comment>
<feature type="region of interest" description="Involved in Mg(2+) ion dislocation from EF-Tu" evidence="5">
    <location>
        <begin position="81"/>
        <end position="84"/>
    </location>
</feature>
<dbReference type="Gene3D" id="1.10.8.10">
    <property type="entry name" value="DNA helicase RuvA subunit, C-terminal domain"/>
    <property type="match status" value="1"/>
</dbReference>
<organism evidence="8 9">
    <name type="scientific">Oceanotoga teriensis</name>
    <dbReference type="NCBI Taxonomy" id="515440"/>
    <lineage>
        <taxon>Bacteria</taxon>
        <taxon>Thermotogati</taxon>
        <taxon>Thermotogota</taxon>
        <taxon>Thermotogae</taxon>
        <taxon>Petrotogales</taxon>
        <taxon>Petrotogaceae</taxon>
        <taxon>Oceanotoga</taxon>
    </lineage>
</organism>
<feature type="domain" description="Translation elongation factor EFTs/EF1B dimerisation" evidence="6">
    <location>
        <begin position="53"/>
        <end position="195"/>
    </location>
</feature>
<dbReference type="Gene3D" id="3.30.479.20">
    <property type="entry name" value="Elongation factor Ts, dimerisation domain"/>
    <property type="match status" value="1"/>
</dbReference>
<evidence type="ECO:0000259" key="6">
    <source>
        <dbReference type="Pfam" id="PF00889"/>
    </source>
</evidence>
<dbReference type="EMBL" id="QGGI01000002">
    <property type="protein sequence ID" value="PWJ96183.1"/>
    <property type="molecule type" value="Genomic_DNA"/>
</dbReference>
<dbReference type="RefSeq" id="WP_109603805.1">
    <property type="nucleotide sequence ID" value="NZ_JAMHJO010000001.1"/>
</dbReference>
<evidence type="ECO:0000313" key="8">
    <source>
        <dbReference type="EMBL" id="PWJ96183.1"/>
    </source>
</evidence>
<reference evidence="8 9" key="1">
    <citation type="submission" date="2018-05" db="EMBL/GenBank/DDBJ databases">
        <title>Genomic Encyclopedia of Type Strains, Phase IV (KMG-IV): sequencing the most valuable type-strain genomes for metagenomic binning, comparative biology and taxonomic classification.</title>
        <authorList>
            <person name="Goeker M."/>
        </authorList>
    </citation>
    <scope>NUCLEOTIDE SEQUENCE [LARGE SCALE GENOMIC DNA]</scope>
    <source>
        <strain evidence="8 9">DSM 24906</strain>
    </source>
</reference>
<dbReference type="CDD" id="cd14275">
    <property type="entry name" value="UBA_EF-Ts"/>
    <property type="match status" value="1"/>
</dbReference>
<dbReference type="SUPFAM" id="SSF54713">
    <property type="entry name" value="Elongation factor Ts (EF-Ts), dimerisation domain"/>
    <property type="match status" value="1"/>
</dbReference>
<comment type="caution">
    <text evidence="8">The sequence shown here is derived from an EMBL/GenBank/DDBJ whole genome shotgun (WGS) entry which is preliminary data.</text>
</comment>